<dbReference type="Proteomes" id="UP001178507">
    <property type="component" value="Unassembled WGS sequence"/>
</dbReference>
<keyword evidence="1" id="KW-0677">Repeat</keyword>
<evidence type="ECO:0000256" key="1">
    <source>
        <dbReference type="ARBA" id="ARBA00022737"/>
    </source>
</evidence>
<dbReference type="PROSITE" id="PS50102">
    <property type="entry name" value="RRM"/>
    <property type="match status" value="5"/>
</dbReference>
<name>A0AA36IWQ9_9DINO</name>
<reference evidence="6" key="1">
    <citation type="submission" date="2023-08" db="EMBL/GenBank/DDBJ databases">
        <authorList>
            <person name="Chen Y."/>
            <person name="Shah S."/>
            <person name="Dougan E. K."/>
            <person name="Thang M."/>
            <person name="Chan C."/>
        </authorList>
    </citation>
    <scope>NUCLEOTIDE SEQUENCE</scope>
</reference>
<dbReference type="CDD" id="cd00590">
    <property type="entry name" value="RRM_SF"/>
    <property type="match status" value="5"/>
</dbReference>
<feature type="region of interest" description="Disordered" evidence="4">
    <location>
        <begin position="1"/>
        <end position="45"/>
    </location>
</feature>
<gene>
    <name evidence="6" type="ORF">EVOR1521_LOCUS18981</name>
</gene>
<dbReference type="PANTHER" id="PTHR24012">
    <property type="entry name" value="RNA BINDING PROTEIN"/>
    <property type="match status" value="1"/>
</dbReference>
<sequence length="895" mass="97769">MSYGLSGVRNGSPQRGKVSLPTSPNCTNKGYGGANHEGARRERSSSCSSELEHSNLFVGNLSEDLTAEHLQEAFAANGKVVSCRFFHGSLRTCALVKMETIQQAAAVVEAWRNQEWAVKFAEEDLKTGRKGKGHDGKETPCNNLYVKALPAFINEAHLQAAFSKAGKVLEMKILRHGKKECAALIRMGSVEDAKKAVRMLRGTTPAWATPLALTYKDRSKDNLYVKGLPLDFTQERLEHLFGGFGTVRRCRMLPPPATAEHCAALVQMASSREAASALEALDGTVHGYEMQIRFAEKETQRPEHLSDNIYVKGLPLGTPEFVLRSVFQKFGTVMRLKVMEPRMGENLDCSALVQMSRVEEAQAAVQSLNGESLSVSLPIKLRYAGKDQVPGCNLYVTGLPVAIKEAALRATFASCGEVARLRLLSQSGRSETHALVEMMTSDQAAQAIRELNGILPEGHYCPRLVVRRSMAQAKVLPKKVREQLAAHENKLTKEGEGSTAKLYCIPRNAERCMELKVHEAGKTVSYDSVGPFFGKDGCKYISVCPSLVTPGEFYCVPYDCDKVMLIDIEKDTIKQVGDILAEDKVTKYATAAASQNWQGRIYAPPFGADRVMEIDPRIGLVREIGNRIGRPDKAEWWATVSSPTTLKIYALPWEARHVLEIDPVHGGQARKVGPDLGPASGKYSCAAVAADGCIYAPPYNASKILKISEKGEVSLIGPDLGNENEAPRKYSCVCQGVNRLLYAAPLYADRVLEINTAGGMSGLIGPNIGTGEALYACAAEGADGRIYCAPLQAHRVLMINPVDHEVEEIGVDLGKEDEKYSCIARAPIGHMMYAAPRNARFFLEVDTKRSFVREVGKDLGAGKRKFTAILPGKPPVVQRLESEYVGRAGTEPLEH</sequence>
<keyword evidence="2 3" id="KW-0694">RNA-binding</keyword>
<feature type="domain" description="RRM" evidence="5">
    <location>
        <begin position="392"/>
        <end position="453"/>
    </location>
</feature>
<feature type="domain" description="RRM" evidence="5">
    <location>
        <begin position="221"/>
        <end position="297"/>
    </location>
</feature>
<dbReference type="SMART" id="SM00360">
    <property type="entry name" value="RRM"/>
    <property type="match status" value="5"/>
</dbReference>
<evidence type="ECO:0000256" key="3">
    <source>
        <dbReference type="PROSITE-ProRule" id="PRU00176"/>
    </source>
</evidence>
<organism evidence="6 7">
    <name type="scientific">Effrenium voratum</name>
    <dbReference type="NCBI Taxonomy" id="2562239"/>
    <lineage>
        <taxon>Eukaryota</taxon>
        <taxon>Sar</taxon>
        <taxon>Alveolata</taxon>
        <taxon>Dinophyceae</taxon>
        <taxon>Suessiales</taxon>
        <taxon>Symbiodiniaceae</taxon>
        <taxon>Effrenium</taxon>
    </lineage>
</organism>
<evidence type="ECO:0000313" key="7">
    <source>
        <dbReference type="Proteomes" id="UP001178507"/>
    </source>
</evidence>
<dbReference type="Gene3D" id="3.30.70.330">
    <property type="match status" value="5"/>
</dbReference>
<comment type="caution">
    <text evidence="6">The sequence shown here is derived from an EMBL/GenBank/DDBJ whole genome shotgun (WGS) entry which is preliminary data.</text>
</comment>
<feature type="domain" description="RRM" evidence="5">
    <location>
        <begin position="54"/>
        <end position="123"/>
    </location>
</feature>
<dbReference type="AlphaFoldDB" id="A0AA36IWQ9"/>
<dbReference type="SUPFAM" id="SSF63829">
    <property type="entry name" value="Calcium-dependent phosphotriesterase"/>
    <property type="match status" value="1"/>
</dbReference>
<feature type="domain" description="RRM" evidence="5">
    <location>
        <begin position="142"/>
        <end position="218"/>
    </location>
</feature>
<evidence type="ECO:0000313" key="6">
    <source>
        <dbReference type="EMBL" id="CAJ1394291.1"/>
    </source>
</evidence>
<evidence type="ECO:0000256" key="4">
    <source>
        <dbReference type="SAM" id="MobiDB-lite"/>
    </source>
</evidence>
<dbReference type="SUPFAM" id="SSF54928">
    <property type="entry name" value="RNA-binding domain, RBD"/>
    <property type="match status" value="3"/>
</dbReference>
<evidence type="ECO:0000256" key="2">
    <source>
        <dbReference type="ARBA" id="ARBA00022884"/>
    </source>
</evidence>
<dbReference type="Pfam" id="PF00076">
    <property type="entry name" value="RRM_1"/>
    <property type="match status" value="5"/>
</dbReference>
<dbReference type="InterPro" id="IPR035979">
    <property type="entry name" value="RBD_domain_sf"/>
</dbReference>
<keyword evidence="7" id="KW-1185">Reference proteome</keyword>
<dbReference type="GO" id="GO:0003723">
    <property type="term" value="F:RNA binding"/>
    <property type="evidence" value="ECO:0007669"/>
    <property type="project" value="UniProtKB-UniRule"/>
</dbReference>
<dbReference type="EMBL" id="CAUJNA010002791">
    <property type="protein sequence ID" value="CAJ1394291.1"/>
    <property type="molecule type" value="Genomic_DNA"/>
</dbReference>
<accession>A0AA36IWQ9</accession>
<proteinExistence type="predicted"/>
<dbReference type="InterPro" id="IPR000504">
    <property type="entry name" value="RRM_dom"/>
</dbReference>
<dbReference type="InterPro" id="IPR012677">
    <property type="entry name" value="Nucleotide-bd_a/b_plait_sf"/>
</dbReference>
<protein>
    <recommendedName>
        <fullName evidence="5">RRM domain-containing protein</fullName>
    </recommendedName>
</protein>
<feature type="domain" description="RRM" evidence="5">
    <location>
        <begin position="307"/>
        <end position="386"/>
    </location>
</feature>
<evidence type="ECO:0000259" key="5">
    <source>
        <dbReference type="PROSITE" id="PS50102"/>
    </source>
</evidence>